<feature type="compositionally biased region" description="Low complexity" evidence="3">
    <location>
        <begin position="1076"/>
        <end position="1086"/>
    </location>
</feature>
<proteinExistence type="predicted"/>
<dbReference type="EMBL" id="GL377309">
    <property type="protein sequence ID" value="EFI94926.1"/>
    <property type="molecule type" value="Genomic_DNA"/>
</dbReference>
<evidence type="ECO:0000313" key="5">
    <source>
        <dbReference type="EMBL" id="EFI94926.1"/>
    </source>
</evidence>
<keyword evidence="1" id="KW-0479">Metal-binding</keyword>
<dbReference type="SMART" id="SM00066">
    <property type="entry name" value="GAL4"/>
    <property type="match status" value="1"/>
</dbReference>
<dbReference type="GO" id="GO:0000981">
    <property type="term" value="F:DNA-binding transcription factor activity, RNA polymerase II-specific"/>
    <property type="evidence" value="ECO:0007669"/>
    <property type="project" value="InterPro"/>
</dbReference>
<dbReference type="Pfam" id="PF04082">
    <property type="entry name" value="Fungal_trans"/>
    <property type="match status" value="1"/>
</dbReference>
<evidence type="ECO:0000313" key="6">
    <source>
        <dbReference type="Proteomes" id="UP000007431"/>
    </source>
</evidence>
<gene>
    <name evidence="5" type="ORF">SCHCODRAFT_258036</name>
</gene>
<feature type="region of interest" description="Disordered" evidence="3">
    <location>
        <begin position="995"/>
        <end position="1028"/>
    </location>
</feature>
<keyword evidence="6" id="KW-1185">Reference proteome</keyword>
<evidence type="ECO:0000256" key="3">
    <source>
        <dbReference type="SAM" id="MobiDB-lite"/>
    </source>
</evidence>
<keyword evidence="2" id="KW-0539">Nucleus</keyword>
<organism evidence="6">
    <name type="scientific">Schizophyllum commune (strain H4-8 / FGSC 9210)</name>
    <name type="common">Split gill fungus</name>
    <dbReference type="NCBI Taxonomy" id="578458"/>
    <lineage>
        <taxon>Eukaryota</taxon>
        <taxon>Fungi</taxon>
        <taxon>Dikarya</taxon>
        <taxon>Basidiomycota</taxon>
        <taxon>Agaricomycotina</taxon>
        <taxon>Agaricomycetes</taxon>
        <taxon>Agaricomycetidae</taxon>
        <taxon>Agaricales</taxon>
        <taxon>Schizophyllaceae</taxon>
        <taxon>Schizophyllum</taxon>
    </lineage>
</organism>
<dbReference type="Gene3D" id="1.20.120.1240">
    <property type="entry name" value="Dynamin, middle domain"/>
    <property type="match status" value="1"/>
</dbReference>
<dbReference type="Proteomes" id="UP000007431">
    <property type="component" value="Unassembled WGS sequence"/>
</dbReference>
<dbReference type="InterPro" id="IPR007219">
    <property type="entry name" value="XnlR_reg_dom"/>
</dbReference>
<protein>
    <recommendedName>
        <fullName evidence="4">Zn(2)-C6 fungal-type domain-containing protein</fullName>
    </recommendedName>
</protein>
<evidence type="ECO:0000256" key="1">
    <source>
        <dbReference type="ARBA" id="ARBA00022723"/>
    </source>
</evidence>
<dbReference type="SMART" id="SM00906">
    <property type="entry name" value="Fungal_trans"/>
    <property type="match status" value="1"/>
</dbReference>
<feature type="region of interest" description="Disordered" evidence="3">
    <location>
        <begin position="1043"/>
        <end position="1089"/>
    </location>
</feature>
<dbReference type="GeneID" id="9594179"/>
<dbReference type="PROSITE" id="PS50048">
    <property type="entry name" value="ZN2_CY6_FUNGAL_2"/>
    <property type="match status" value="1"/>
</dbReference>
<dbReference type="OrthoDB" id="4456959at2759"/>
<dbReference type="InterPro" id="IPR036864">
    <property type="entry name" value="Zn2-C6_fun-type_DNA-bd_sf"/>
</dbReference>
<dbReference type="GO" id="GO:0003677">
    <property type="term" value="F:DNA binding"/>
    <property type="evidence" value="ECO:0007669"/>
    <property type="project" value="InterPro"/>
</dbReference>
<dbReference type="CDD" id="cd00067">
    <property type="entry name" value="GAL4"/>
    <property type="match status" value="1"/>
</dbReference>
<reference evidence="5 6" key="1">
    <citation type="journal article" date="2010" name="Nat. Biotechnol.">
        <title>Genome sequence of the model mushroom Schizophyllum commune.</title>
        <authorList>
            <person name="Ohm R.A."/>
            <person name="de Jong J.F."/>
            <person name="Lugones L.G."/>
            <person name="Aerts A."/>
            <person name="Kothe E."/>
            <person name="Stajich J.E."/>
            <person name="de Vries R.P."/>
            <person name="Record E."/>
            <person name="Levasseur A."/>
            <person name="Baker S.E."/>
            <person name="Bartholomew K.A."/>
            <person name="Coutinho P.M."/>
            <person name="Erdmann S."/>
            <person name="Fowler T.J."/>
            <person name="Gathman A.C."/>
            <person name="Lombard V."/>
            <person name="Henrissat B."/>
            <person name="Knabe N."/>
            <person name="Kuees U."/>
            <person name="Lilly W.W."/>
            <person name="Lindquist E."/>
            <person name="Lucas S."/>
            <person name="Magnuson J.K."/>
            <person name="Piumi F."/>
            <person name="Raudaskoski M."/>
            <person name="Salamov A."/>
            <person name="Schmutz J."/>
            <person name="Schwarze F.W.M.R."/>
            <person name="vanKuyk P.A."/>
            <person name="Horton J.S."/>
            <person name="Grigoriev I.V."/>
            <person name="Woesten H.A.B."/>
        </authorList>
    </citation>
    <scope>NUCLEOTIDE SEQUENCE [LARGE SCALE GENOMIC DNA]</scope>
    <source>
        <strain evidence="6">H4-8 / FGSC 9210</strain>
    </source>
</reference>
<dbReference type="PANTHER" id="PTHR46910">
    <property type="entry name" value="TRANSCRIPTION FACTOR PDR1"/>
    <property type="match status" value="1"/>
</dbReference>
<evidence type="ECO:0000256" key="2">
    <source>
        <dbReference type="ARBA" id="ARBA00023242"/>
    </source>
</evidence>
<dbReference type="HOGENOM" id="CLU_006019_0_1_1"/>
<feature type="region of interest" description="Disordered" evidence="3">
    <location>
        <begin position="802"/>
        <end position="822"/>
    </location>
</feature>
<dbReference type="PANTHER" id="PTHR46910:SF38">
    <property type="entry name" value="ZN(2)-C6 FUNGAL-TYPE DOMAIN-CONTAINING PROTEIN"/>
    <property type="match status" value="1"/>
</dbReference>
<name>D8QCG5_SCHCM</name>
<dbReference type="InterPro" id="IPR050987">
    <property type="entry name" value="AtrR-like"/>
</dbReference>
<dbReference type="CDD" id="cd12148">
    <property type="entry name" value="fungal_TF_MHR"/>
    <property type="match status" value="1"/>
</dbReference>
<accession>D8QCG5</accession>
<dbReference type="InParanoid" id="D8QCG5"/>
<dbReference type="eggNOG" id="ENOG502QSY2">
    <property type="taxonomic scope" value="Eukaryota"/>
</dbReference>
<dbReference type="Gene3D" id="4.10.240.10">
    <property type="entry name" value="Zn(2)-C6 fungal-type DNA-binding domain"/>
    <property type="match status" value="1"/>
</dbReference>
<feature type="compositionally biased region" description="Polar residues" evidence="3">
    <location>
        <begin position="1055"/>
        <end position="1075"/>
    </location>
</feature>
<dbReference type="GO" id="GO:0008270">
    <property type="term" value="F:zinc ion binding"/>
    <property type="evidence" value="ECO:0007669"/>
    <property type="project" value="InterPro"/>
</dbReference>
<dbReference type="GO" id="GO:0006351">
    <property type="term" value="P:DNA-templated transcription"/>
    <property type="evidence" value="ECO:0007669"/>
    <property type="project" value="InterPro"/>
</dbReference>
<dbReference type="RefSeq" id="XP_003029829.1">
    <property type="nucleotide sequence ID" value="XM_003029783.1"/>
</dbReference>
<dbReference type="OMA" id="HQNMLFL"/>
<dbReference type="Pfam" id="PF00172">
    <property type="entry name" value="Zn_clus"/>
    <property type="match status" value="1"/>
</dbReference>
<dbReference type="InterPro" id="IPR001138">
    <property type="entry name" value="Zn2Cys6_DnaBD"/>
</dbReference>
<dbReference type="PROSITE" id="PS00463">
    <property type="entry name" value="ZN2_CY6_FUNGAL_1"/>
    <property type="match status" value="1"/>
</dbReference>
<feature type="compositionally biased region" description="Low complexity" evidence="3">
    <location>
        <begin position="995"/>
        <end position="1007"/>
    </location>
</feature>
<dbReference type="SUPFAM" id="SSF57701">
    <property type="entry name" value="Zn2/Cys6 DNA-binding domain"/>
    <property type="match status" value="1"/>
</dbReference>
<dbReference type="VEuPathDB" id="FungiDB:SCHCODRAFT_01191807"/>
<evidence type="ECO:0000259" key="4">
    <source>
        <dbReference type="PROSITE" id="PS50048"/>
    </source>
</evidence>
<dbReference type="KEGG" id="scm:SCHCO_01191807"/>
<feature type="domain" description="Zn(2)-C6 fungal-type" evidence="4">
    <location>
        <begin position="203"/>
        <end position="236"/>
    </location>
</feature>
<sequence length="1326" mass="148016">MINRFVEAEQDPFTLTTHYLSDYREKYIAHYKLARNSSEHGDLIDHIRNYVPRIRGENGEGKVGMEPALEMMTDVFAYYHVAFKRYVDKVIDKEFLRGIEKEIHSALTTCLRFPNASVHEMSVAEGVFQQLRRHSTICETISDARAWRSARRLPALPLTGFYCCMTNPAQRLIYSLNTTIMSPSATPAVQDDEPARKKRRPGACDLCKKRKIKCDSSQMPNNRCTHCVQTGSECTHHEVTKNLDTGRGRKYVEGLEQRLVNMEKLFERLLPGVNIAEEIEKANAAEAAPAVPADLGNLPRNDDDSPEARMVSRFQKLHLQPDAHRFYGKSSGVMLLKATIEVMDQYAATKPGFRPRDRAMRRPEYWTQCPWQIRASDYQEQRMYQFPEDDLMNHLIELYFKYINPFLPLLHRPTFEGLIRQGEHFKDREFGGVLLLVCANASRYSDDPRVLLPGANSQHSAGWKYFQQVTVVRSNLLKKPTLYELQMYALSVCYGQGSSTPQGCWTEVGIGLRMAMDVGAHRRRTGKPTPQYELWKRAFWVLHALDTSLSSFFGHPCTLHTDEFDLDTLVECDDEYWDTGDPETNMQQPKGKPSYVAFFNCYARLMEIYSYAMRMLYYTRKPSMYNNKATPTQVILKLDSACNAWLDSIPTHLRWDPNRQDQLFFDQSACLYSVFYHLQIFIHKPFITSLQDPASMTFPSLAICTSAARSCARIIETQSRRSPVPMTLVQSAIFISGLTLLLNIWITKQSGLTINPKDMQDVWKCMQTLSAAEGRWHIAGKLWDILRELASAGDLDINAHISAPDQQTKKRPRDNAGASSYSTAVEAVANASPASSASTPPETPSAYMRSLQQYAMHATPNGNGAELNPPEVPQFSDEQVETFHFMNGYMNGQYAMPTDLGTGSAREFGTQEFATAGSGQDFVQNDPMMEFGMFGMGLGSPGFGMASTSGGAGSGLGGSPHGMTGGSSPAIAATGHGVGASGLNGVNAAMPNGLSASSSTVGSSPSSLHAAEGGSPHTPAVQGNFWNPAPSPFETDAWQRYLSNVDDPGYPQAPSVVNSLHSGPTQQAQLPSRMNSLSQSGLGQSQMPPPSQALLGRRPMVDLQCRSRAIHNKFRQLKGLLALTKLKSAEFRRDVEIASQEVKAHVIKASKTADMYAHLVSRLHAALNRAAYQALGEDHFLPFLEPLGELADVSRLTSALQTLQASMHTHLVYLPGLNGHVYAGILPLIQGRKFPVAFHRAEALLQGVPLEAQIDELVEDNCRTAHQWRGVWEEVTGHFRPRLILQIRRQPDDVRAQVIEPVFAATRMCWDYKLQLERTAILIKDV</sequence>